<keyword evidence="2 4" id="KW-0548">Nucleotidyltransferase</keyword>
<evidence type="ECO:0000256" key="1">
    <source>
        <dbReference type="ARBA" id="ARBA00022679"/>
    </source>
</evidence>
<reference evidence="4 5" key="1">
    <citation type="submission" date="2018-05" db="EMBL/GenBank/DDBJ databases">
        <title>Pedobacter paludis sp. nov., isolated from wetland soil.</title>
        <authorList>
            <person name="Zhang Y."/>
            <person name="Wang G."/>
        </authorList>
    </citation>
    <scope>NUCLEOTIDE SEQUENCE [LARGE SCALE GENOMIC DNA]</scope>
    <source>
        <strain evidence="4 5">KCTC22721</strain>
    </source>
</reference>
<dbReference type="PANTHER" id="PTHR42866:SF2">
    <property type="entry name" value="3-DEOXY-MANNO-OCTULOSONATE CYTIDYLYLTRANSFERASE, MITOCHONDRIAL"/>
    <property type="match status" value="1"/>
</dbReference>
<dbReference type="InterPro" id="IPR003329">
    <property type="entry name" value="Cytidylyl_trans"/>
</dbReference>
<accession>A0A317EP89</accession>
<evidence type="ECO:0000256" key="2">
    <source>
        <dbReference type="ARBA" id="ARBA00022695"/>
    </source>
</evidence>
<dbReference type="CDD" id="cd02517">
    <property type="entry name" value="CMP-KDO-Synthetase"/>
    <property type="match status" value="1"/>
</dbReference>
<dbReference type="GO" id="GO:0008690">
    <property type="term" value="F:3-deoxy-manno-octulosonate cytidylyltransferase activity"/>
    <property type="evidence" value="ECO:0007669"/>
    <property type="project" value="InterPro"/>
</dbReference>
<keyword evidence="5" id="KW-1185">Reference proteome</keyword>
<proteinExistence type="predicted"/>
<comment type="caution">
    <text evidence="4">The sequence shown here is derived from an EMBL/GenBank/DDBJ whole genome shotgun (WGS) entry which is preliminary data.</text>
</comment>
<evidence type="ECO:0000313" key="4">
    <source>
        <dbReference type="EMBL" id="PWS28175.1"/>
    </source>
</evidence>
<evidence type="ECO:0000313" key="5">
    <source>
        <dbReference type="Proteomes" id="UP000245379"/>
    </source>
</evidence>
<dbReference type="InterPro" id="IPR004528">
    <property type="entry name" value="KdsB"/>
</dbReference>
<dbReference type="EMBL" id="QGNZ01000002">
    <property type="protein sequence ID" value="PWS28175.1"/>
    <property type="molecule type" value="Genomic_DNA"/>
</dbReference>
<organism evidence="4 5">
    <name type="scientific">Pedobacter yonginense</name>
    <dbReference type="NCBI Taxonomy" id="651869"/>
    <lineage>
        <taxon>Bacteria</taxon>
        <taxon>Pseudomonadati</taxon>
        <taxon>Bacteroidota</taxon>
        <taxon>Sphingobacteriia</taxon>
        <taxon>Sphingobacteriales</taxon>
        <taxon>Sphingobacteriaceae</taxon>
        <taxon>Pedobacter</taxon>
    </lineage>
</organism>
<name>A0A317EP89_9SPHI</name>
<dbReference type="OrthoDB" id="9815559at2"/>
<dbReference type="PANTHER" id="PTHR42866">
    <property type="entry name" value="3-DEOXY-MANNO-OCTULOSONATE CYTIDYLYLTRANSFERASE"/>
    <property type="match status" value="1"/>
</dbReference>
<dbReference type="GO" id="GO:0005829">
    <property type="term" value="C:cytosol"/>
    <property type="evidence" value="ECO:0007669"/>
    <property type="project" value="TreeGrafter"/>
</dbReference>
<dbReference type="SUPFAM" id="SSF53448">
    <property type="entry name" value="Nucleotide-diphospho-sugar transferases"/>
    <property type="match status" value="1"/>
</dbReference>
<protein>
    <submittedName>
        <fullName evidence="4">3-deoxy-manno-octulosonate cytidylyltransferase</fullName>
    </submittedName>
</protein>
<dbReference type="NCBIfam" id="NF003952">
    <property type="entry name" value="PRK05450.1-5"/>
    <property type="match status" value="1"/>
</dbReference>
<dbReference type="RefSeq" id="WP_109925934.1">
    <property type="nucleotide sequence ID" value="NZ_QGNZ01000002.1"/>
</dbReference>
<dbReference type="Pfam" id="PF02348">
    <property type="entry name" value="CTP_transf_3"/>
    <property type="match status" value="1"/>
</dbReference>
<dbReference type="Proteomes" id="UP000245379">
    <property type="component" value="Unassembled WGS sequence"/>
</dbReference>
<dbReference type="AlphaFoldDB" id="A0A317EP89"/>
<dbReference type="InterPro" id="IPR029044">
    <property type="entry name" value="Nucleotide-diphossugar_trans"/>
</dbReference>
<gene>
    <name evidence="4" type="ORF">DHW03_11540</name>
</gene>
<sequence>MKIIGIIPARMAASRFPGKPLFNIIDRPMIAHVWGRAKLYDKWDHLSIATCDQEIVDVATQNDYKYIMTGNHHTRALDRVAEAVTKITDFEVHDDDIVINVQGDEPMLHPEMFEALIEPMLKNENIKGTILGMLIEEEEIWRNPDTVKLIHNDNWEVLYTSRAAIPYNGNKFSIELEARRIYGLFAFRWKYLKRFSDHAETRLEKLEACDSNRILDMDFRQYVAPYPFVRSYSVDNLADISIVEAHIENDKYWGKY</sequence>
<evidence type="ECO:0000256" key="3">
    <source>
        <dbReference type="ARBA" id="ARBA00022985"/>
    </source>
</evidence>
<keyword evidence="3" id="KW-0448">Lipopolysaccharide biosynthesis</keyword>
<keyword evidence="1 4" id="KW-0808">Transferase</keyword>
<dbReference type="GO" id="GO:0009103">
    <property type="term" value="P:lipopolysaccharide biosynthetic process"/>
    <property type="evidence" value="ECO:0007669"/>
    <property type="project" value="UniProtKB-KW"/>
</dbReference>
<dbReference type="Gene3D" id="3.90.550.10">
    <property type="entry name" value="Spore Coat Polysaccharide Biosynthesis Protein SpsA, Chain A"/>
    <property type="match status" value="1"/>
</dbReference>